<gene>
    <name evidence="14" type="ORF">EV386_0520</name>
</gene>
<comment type="function">
    <text evidence="10 12">Specifically methylates the N3 position of the uracil ring of uridine 1498 (m3U1498) in 16S rRNA. Acts on the fully assembled 30S ribosomal subunit.</text>
</comment>
<keyword evidence="7 12" id="KW-0489">Methyltransferase</keyword>
<dbReference type="Pfam" id="PF04452">
    <property type="entry name" value="Methyltrans_RNA"/>
    <property type="match status" value="1"/>
</dbReference>
<evidence type="ECO:0000313" key="15">
    <source>
        <dbReference type="Proteomes" id="UP000293852"/>
    </source>
</evidence>
<dbReference type="AlphaFoldDB" id="A0A4Q7M1K4"/>
<evidence type="ECO:0000256" key="4">
    <source>
        <dbReference type="ARBA" id="ARBA00013673"/>
    </source>
</evidence>
<evidence type="ECO:0000313" key="14">
    <source>
        <dbReference type="EMBL" id="RZS60268.1"/>
    </source>
</evidence>
<comment type="similarity">
    <text evidence="2 12">Belongs to the RNA methyltransferase RsmE family.</text>
</comment>
<organism evidence="14 15">
    <name type="scientific">Xylanimonas ulmi</name>
    <dbReference type="NCBI Taxonomy" id="228973"/>
    <lineage>
        <taxon>Bacteria</taxon>
        <taxon>Bacillati</taxon>
        <taxon>Actinomycetota</taxon>
        <taxon>Actinomycetes</taxon>
        <taxon>Micrococcales</taxon>
        <taxon>Promicromonosporaceae</taxon>
        <taxon>Xylanimonas</taxon>
    </lineage>
</organism>
<dbReference type="GO" id="GO:0070475">
    <property type="term" value="P:rRNA base methylation"/>
    <property type="evidence" value="ECO:0007669"/>
    <property type="project" value="TreeGrafter"/>
</dbReference>
<sequence length="260" mass="26879">MFLAETSLAAYHAGGSYLLDGAEGRHAAVVQRKRIGERVDVVDGAGVRLRCAVAAVEGSQVRLTVTEAVAEPAPDVVVTLVQALAKGDRDELAIEAAVETGVDAVVPWQAERSIVVWRGERAAKSRARWAATVRTAVKQSRRAWLPPVADAVTTAQLAARVREVVAAGGAVLVLHEEATTALADAPTPTPGSGEPAPELLVVVGPEGGIGDGEVRALTDAGAVAVRLGPHVLRTSTAGPIAVALLSQRLGRWARSDSLPS</sequence>
<dbReference type="InterPro" id="IPR015947">
    <property type="entry name" value="PUA-like_sf"/>
</dbReference>
<evidence type="ECO:0000256" key="6">
    <source>
        <dbReference type="ARBA" id="ARBA00022552"/>
    </source>
</evidence>
<dbReference type="Gene3D" id="2.40.240.20">
    <property type="entry name" value="Hypothetical PUA domain-like, domain 1"/>
    <property type="match status" value="1"/>
</dbReference>
<evidence type="ECO:0000256" key="2">
    <source>
        <dbReference type="ARBA" id="ARBA00005528"/>
    </source>
</evidence>
<evidence type="ECO:0000256" key="9">
    <source>
        <dbReference type="ARBA" id="ARBA00022691"/>
    </source>
</evidence>
<dbReference type="GO" id="GO:0070042">
    <property type="term" value="F:rRNA (uridine-N3-)-methyltransferase activity"/>
    <property type="evidence" value="ECO:0007669"/>
    <property type="project" value="TreeGrafter"/>
</dbReference>
<keyword evidence="5 12" id="KW-0963">Cytoplasm</keyword>
<evidence type="ECO:0000256" key="12">
    <source>
        <dbReference type="PIRNR" id="PIRNR015601"/>
    </source>
</evidence>
<dbReference type="Proteomes" id="UP000293852">
    <property type="component" value="Unassembled WGS sequence"/>
</dbReference>
<accession>A0A4Q7M1K4</accession>
<dbReference type="GO" id="GO:0005737">
    <property type="term" value="C:cytoplasm"/>
    <property type="evidence" value="ECO:0007669"/>
    <property type="project" value="UniProtKB-SubCell"/>
</dbReference>
<evidence type="ECO:0000256" key="1">
    <source>
        <dbReference type="ARBA" id="ARBA00004496"/>
    </source>
</evidence>
<dbReference type="PANTHER" id="PTHR30027:SF3">
    <property type="entry name" value="16S RRNA (URACIL(1498)-N(3))-METHYLTRANSFERASE"/>
    <property type="match status" value="1"/>
</dbReference>
<evidence type="ECO:0000256" key="3">
    <source>
        <dbReference type="ARBA" id="ARBA00012328"/>
    </source>
</evidence>
<dbReference type="Gene3D" id="3.40.1280.10">
    <property type="match status" value="1"/>
</dbReference>
<dbReference type="SUPFAM" id="SSF88697">
    <property type="entry name" value="PUA domain-like"/>
    <property type="match status" value="1"/>
</dbReference>
<dbReference type="InterPro" id="IPR029026">
    <property type="entry name" value="tRNA_m1G_MTases_N"/>
</dbReference>
<keyword evidence="9 12" id="KW-0949">S-adenosyl-L-methionine</keyword>
<dbReference type="CDD" id="cd18084">
    <property type="entry name" value="RsmE-like"/>
    <property type="match status" value="1"/>
</dbReference>
<evidence type="ECO:0000256" key="5">
    <source>
        <dbReference type="ARBA" id="ARBA00022490"/>
    </source>
</evidence>
<feature type="domain" description="Ribosomal RNA small subunit methyltransferase E methyltransferase" evidence="13">
    <location>
        <begin position="76"/>
        <end position="245"/>
    </location>
</feature>
<dbReference type="PIRSF" id="PIRSF015601">
    <property type="entry name" value="MTase_slr0722"/>
    <property type="match status" value="1"/>
</dbReference>
<name>A0A4Q7M1K4_9MICO</name>
<keyword evidence="15" id="KW-1185">Reference proteome</keyword>
<keyword evidence="8 12" id="KW-0808">Transferase</keyword>
<dbReference type="NCBIfam" id="TIGR00046">
    <property type="entry name" value="RsmE family RNA methyltransferase"/>
    <property type="match status" value="1"/>
</dbReference>
<dbReference type="NCBIfam" id="NF008693">
    <property type="entry name" value="PRK11713.2-3"/>
    <property type="match status" value="1"/>
</dbReference>
<dbReference type="InterPro" id="IPR006700">
    <property type="entry name" value="RsmE"/>
</dbReference>
<dbReference type="InterPro" id="IPR046886">
    <property type="entry name" value="RsmE_MTase_dom"/>
</dbReference>
<reference evidence="14 15" key="1">
    <citation type="submission" date="2019-02" db="EMBL/GenBank/DDBJ databases">
        <title>Sequencing the genomes of 1000 actinobacteria strains.</title>
        <authorList>
            <person name="Klenk H.-P."/>
        </authorList>
    </citation>
    <scope>NUCLEOTIDE SEQUENCE [LARGE SCALE GENOMIC DNA]</scope>
    <source>
        <strain evidence="14 15">DSM 16932</strain>
    </source>
</reference>
<comment type="catalytic activity">
    <reaction evidence="11 12">
        <text>uridine(1498) in 16S rRNA + S-adenosyl-L-methionine = N(3)-methyluridine(1498) in 16S rRNA + S-adenosyl-L-homocysteine + H(+)</text>
        <dbReference type="Rhea" id="RHEA:42920"/>
        <dbReference type="Rhea" id="RHEA-COMP:10283"/>
        <dbReference type="Rhea" id="RHEA-COMP:10284"/>
        <dbReference type="ChEBI" id="CHEBI:15378"/>
        <dbReference type="ChEBI" id="CHEBI:57856"/>
        <dbReference type="ChEBI" id="CHEBI:59789"/>
        <dbReference type="ChEBI" id="CHEBI:65315"/>
        <dbReference type="ChEBI" id="CHEBI:74502"/>
        <dbReference type="EC" id="2.1.1.193"/>
    </reaction>
</comment>
<dbReference type="EMBL" id="SGWX01000001">
    <property type="protein sequence ID" value="RZS60268.1"/>
    <property type="molecule type" value="Genomic_DNA"/>
</dbReference>
<dbReference type="InterPro" id="IPR029028">
    <property type="entry name" value="Alpha/beta_knot_MTases"/>
</dbReference>
<comment type="subcellular location">
    <subcellularLocation>
        <location evidence="1 12">Cytoplasm</location>
    </subcellularLocation>
</comment>
<evidence type="ECO:0000256" key="11">
    <source>
        <dbReference type="ARBA" id="ARBA00047944"/>
    </source>
</evidence>
<evidence type="ECO:0000256" key="10">
    <source>
        <dbReference type="ARBA" id="ARBA00025699"/>
    </source>
</evidence>
<evidence type="ECO:0000256" key="7">
    <source>
        <dbReference type="ARBA" id="ARBA00022603"/>
    </source>
</evidence>
<protein>
    <recommendedName>
        <fullName evidence="4 12">Ribosomal RNA small subunit methyltransferase E</fullName>
        <ecNumber evidence="3 12">2.1.1.193</ecNumber>
    </recommendedName>
</protein>
<evidence type="ECO:0000259" key="13">
    <source>
        <dbReference type="Pfam" id="PF04452"/>
    </source>
</evidence>
<dbReference type="SUPFAM" id="SSF75217">
    <property type="entry name" value="alpha/beta knot"/>
    <property type="match status" value="1"/>
</dbReference>
<keyword evidence="6 12" id="KW-0698">rRNA processing</keyword>
<proteinExistence type="inferred from homology"/>
<comment type="caution">
    <text evidence="14">The sequence shown here is derived from an EMBL/GenBank/DDBJ whole genome shotgun (WGS) entry which is preliminary data.</text>
</comment>
<evidence type="ECO:0000256" key="8">
    <source>
        <dbReference type="ARBA" id="ARBA00022679"/>
    </source>
</evidence>
<dbReference type="EC" id="2.1.1.193" evidence="3 12"/>
<dbReference type="PANTHER" id="PTHR30027">
    <property type="entry name" value="RIBOSOMAL RNA SMALL SUBUNIT METHYLTRANSFERASE E"/>
    <property type="match status" value="1"/>
</dbReference>